<organism evidence="2 3">
    <name type="scientific">Pseudomonas japonica</name>
    <dbReference type="NCBI Taxonomy" id="256466"/>
    <lineage>
        <taxon>Bacteria</taxon>
        <taxon>Pseudomonadati</taxon>
        <taxon>Pseudomonadota</taxon>
        <taxon>Gammaproteobacteria</taxon>
        <taxon>Pseudomonadales</taxon>
        <taxon>Pseudomonadaceae</taxon>
        <taxon>Pseudomonas</taxon>
    </lineage>
</organism>
<dbReference type="AlphaFoldDB" id="A0A239LUE7"/>
<keyword evidence="1" id="KW-0058">Aromatic hydrocarbons catabolism</keyword>
<dbReference type="Gene3D" id="3.90.850.10">
    <property type="entry name" value="Fumarylacetoacetase-like, C-terminal domain"/>
    <property type="match status" value="1"/>
</dbReference>
<gene>
    <name evidence="2" type="ORF">SAMN05444352_14210</name>
</gene>
<dbReference type="STRING" id="1215104.GCA_000730585_02378"/>
<keyword evidence="3" id="KW-1185">Reference proteome</keyword>
<evidence type="ECO:0000313" key="2">
    <source>
        <dbReference type="EMBL" id="SNT33498.1"/>
    </source>
</evidence>
<dbReference type="Proteomes" id="UP000198407">
    <property type="component" value="Unassembled WGS sequence"/>
</dbReference>
<dbReference type="PANTHER" id="PTHR30143:SF0">
    <property type="entry name" value="2-KETO-4-PENTENOATE HYDRATASE"/>
    <property type="match status" value="1"/>
</dbReference>
<protein>
    <submittedName>
        <fullName evidence="2">2-keto-4-pentenoate hydratase</fullName>
    </submittedName>
</protein>
<sequence length="258" mass="27790">MSLARQLLSRLREAAVAAAPLPAEEGERLDVVQGYCLLCQALQQRRNGGETLVGWKVAFASKAAYERFGLSEPVYGALTDVMQVDAGRPVDLQRFIQPKLEIELAFVLDRALPAGEYSDAQLLAAVGHMAPAFEVADSRWQGWRFGAGAFLADNASAAAFCLGRRQPFDATLAARLDYALYRDDALLAKGSLGARDDTPLRNLCWVLRRLLEDGHALEAGQVILSGALLAPLALTSGDYRLAMSGTELALTFTPALPA</sequence>
<dbReference type="RefSeq" id="WP_042125861.1">
    <property type="nucleotide sequence ID" value="NZ_FZOL01000042.1"/>
</dbReference>
<reference evidence="3" key="1">
    <citation type="submission" date="2017-06" db="EMBL/GenBank/DDBJ databases">
        <authorList>
            <person name="Varghese N."/>
            <person name="Submissions S."/>
        </authorList>
    </citation>
    <scope>NUCLEOTIDE SEQUENCE [LARGE SCALE GENOMIC DNA]</scope>
    <source>
        <strain evidence="3">DSM 22348</strain>
    </source>
</reference>
<evidence type="ECO:0000313" key="3">
    <source>
        <dbReference type="Proteomes" id="UP000198407"/>
    </source>
</evidence>
<dbReference type="GO" id="GO:0008684">
    <property type="term" value="F:2-oxopent-4-enoate hydratase activity"/>
    <property type="evidence" value="ECO:0007669"/>
    <property type="project" value="TreeGrafter"/>
</dbReference>
<dbReference type="InterPro" id="IPR050772">
    <property type="entry name" value="Hydratase-Decarb/MhpD_sf"/>
</dbReference>
<dbReference type="PANTHER" id="PTHR30143">
    <property type="entry name" value="ACID HYDRATASE"/>
    <property type="match status" value="1"/>
</dbReference>
<dbReference type="EMBL" id="FZOL01000042">
    <property type="protein sequence ID" value="SNT33498.1"/>
    <property type="molecule type" value="Genomic_DNA"/>
</dbReference>
<accession>A0A239LUE7</accession>
<name>A0A239LUE7_9PSED</name>
<evidence type="ECO:0000256" key="1">
    <source>
        <dbReference type="ARBA" id="ARBA00022797"/>
    </source>
</evidence>
<dbReference type="GO" id="GO:0005737">
    <property type="term" value="C:cytoplasm"/>
    <property type="evidence" value="ECO:0007669"/>
    <property type="project" value="TreeGrafter"/>
</dbReference>
<dbReference type="OrthoDB" id="9792137at2"/>
<proteinExistence type="predicted"/>
<dbReference type="SUPFAM" id="SSF56529">
    <property type="entry name" value="FAH"/>
    <property type="match status" value="1"/>
</dbReference>
<dbReference type="InterPro" id="IPR036663">
    <property type="entry name" value="Fumarylacetoacetase_C_sf"/>
</dbReference>